<accession>A0A8J2PDY9</accession>
<dbReference type="AlphaFoldDB" id="A0A8J2PDY9"/>
<evidence type="ECO:0000313" key="1">
    <source>
        <dbReference type="EMBL" id="CAG7820017.1"/>
    </source>
</evidence>
<comment type="caution">
    <text evidence="1">The sequence shown here is derived from an EMBL/GenBank/DDBJ whole genome shotgun (WGS) entry which is preliminary data.</text>
</comment>
<organism evidence="1 2">
    <name type="scientific">Allacma fusca</name>
    <dbReference type="NCBI Taxonomy" id="39272"/>
    <lineage>
        <taxon>Eukaryota</taxon>
        <taxon>Metazoa</taxon>
        <taxon>Ecdysozoa</taxon>
        <taxon>Arthropoda</taxon>
        <taxon>Hexapoda</taxon>
        <taxon>Collembola</taxon>
        <taxon>Symphypleona</taxon>
        <taxon>Sminthuridae</taxon>
        <taxon>Allacma</taxon>
    </lineage>
</organism>
<proteinExistence type="predicted"/>
<evidence type="ECO:0000313" key="2">
    <source>
        <dbReference type="Proteomes" id="UP000708208"/>
    </source>
</evidence>
<protein>
    <submittedName>
        <fullName evidence="1">Uncharacterized protein</fullName>
    </submittedName>
</protein>
<feature type="non-terminal residue" evidence="1">
    <location>
        <position position="17"/>
    </location>
</feature>
<dbReference type="EMBL" id="CAJVCH010466689">
    <property type="protein sequence ID" value="CAG7820017.1"/>
    <property type="molecule type" value="Genomic_DNA"/>
</dbReference>
<dbReference type="Proteomes" id="UP000708208">
    <property type="component" value="Unassembled WGS sequence"/>
</dbReference>
<keyword evidence="2" id="KW-1185">Reference proteome</keyword>
<reference evidence="1" key="1">
    <citation type="submission" date="2021-06" db="EMBL/GenBank/DDBJ databases">
        <authorList>
            <person name="Hodson N. C."/>
            <person name="Mongue J. A."/>
            <person name="Jaron S. K."/>
        </authorList>
    </citation>
    <scope>NUCLEOTIDE SEQUENCE</scope>
</reference>
<name>A0A8J2PDY9_9HEXA</name>
<sequence length="17" mass="1945">MDQLITPDQDKPEDDNA</sequence>
<gene>
    <name evidence="1" type="ORF">AFUS01_LOCUS30427</name>
</gene>